<dbReference type="GO" id="GO:0071978">
    <property type="term" value="P:bacterial-type flagellum-dependent swarming motility"/>
    <property type="evidence" value="ECO:0007669"/>
    <property type="project" value="TreeGrafter"/>
</dbReference>
<dbReference type="RefSeq" id="WP_038587099.1">
    <property type="nucleotide sequence ID" value="NZ_HG938353.1"/>
</dbReference>
<dbReference type="PANTHER" id="PTHR30435">
    <property type="entry name" value="FLAGELLAR PROTEIN"/>
    <property type="match status" value="1"/>
</dbReference>
<dbReference type="InterPro" id="IPR001444">
    <property type="entry name" value="Flag_bb_rod_N"/>
</dbReference>
<keyword evidence="7" id="KW-1185">Reference proteome</keyword>
<evidence type="ECO:0000259" key="4">
    <source>
        <dbReference type="Pfam" id="PF00460"/>
    </source>
</evidence>
<feature type="domain" description="Flagellar basal-body/hook protein C-terminal" evidence="5">
    <location>
        <begin position="67"/>
        <end position="105"/>
    </location>
</feature>
<sequence>MGLSAVMNIAVSGMQAQARRLASAAHNIANADTSGYSRLDTQVSSLPNPGGVTTTVTPSTSVTFPDSSNVDMASEMLDALTAAQGFSANAAAFETGADMWDVLMSIKRD</sequence>
<evidence type="ECO:0000256" key="2">
    <source>
        <dbReference type="ARBA" id="ARBA00009677"/>
    </source>
</evidence>
<dbReference type="KEGG" id="ngg:RG540_CH19180"/>
<evidence type="ECO:0000256" key="1">
    <source>
        <dbReference type="ARBA" id="ARBA00004117"/>
    </source>
</evidence>
<dbReference type="eggNOG" id="COG1256">
    <property type="taxonomic scope" value="Bacteria"/>
</dbReference>
<evidence type="ECO:0000313" key="7">
    <source>
        <dbReference type="Proteomes" id="UP000028181"/>
    </source>
</evidence>
<gene>
    <name evidence="6" type="ORF">RG540_CH19180</name>
</gene>
<keyword evidence="6" id="KW-0966">Cell projection</keyword>
<evidence type="ECO:0000256" key="3">
    <source>
        <dbReference type="ARBA" id="ARBA00023143"/>
    </source>
</evidence>
<dbReference type="InterPro" id="IPR010930">
    <property type="entry name" value="Flg_bb/hook_C_dom"/>
</dbReference>
<accession>A0A068SP62</accession>
<evidence type="ECO:0000313" key="6">
    <source>
        <dbReference type="EMBL" id="CDN48087.1"/>
    </source>
</evidence>
<keyword evidence="6" id="KW-0969">Cilium</keyword>
<comment type="similarity">
    <text evidence="2">Belongs to the flagella basal body rod proteins family.</text>
</comment>
<name>A0A068SP62_NEOGA</name>
<protein>
    <submittedName>
        <fullName evidence="6">Flagellar basal body rod protein</fullName>
    </submittedName>
</protein>
<organism evidence="6 7">
    <name type="scientific">Neorhizobium galegae bv. orientalis str. HAMBI 540</name>
    <dbReference type="NCBI Taxonomy" id="1028800"/>
    <lineage>
        <taxon>Bacteria</taxon>
        <taxon>Pseudomonadati</taxon>
        <taxon>Pseudomonadota</taxon>
        <taxon>Alphaproteobacteria</taxon>
        <taxon>Hyphomicrobiales</taxon>
        <taxon>Rhizobiaceae</taxon>
        <taxon>Rhizobium/Agrobacterium group</taxon>
        <taxon>Neorhizobium</taxon>
    </lineage>
</organism>
<dbReference type="GeneID" id="24258098"/>
<comment type="subcellular location">
    <subcellularLocation>
        <location evidence="1">Bacterial flagellum basal body</location>
    </subcellularLocation>
</comment>
<keyword evidence="3" id="KW-0975">Bacterial flagellum</keyword>
<feature type="domain" description="Flagellar basal body rod protein N-terminal" evidence="4">
    <location>
        <begin position="7"/>
        <end position="36"/>
    </location>
</feature>
<dbReference type="OrthoDB" id="7360726at2"/>
<dbReference type="Pfam" id="PF06429">
    <property type="entry name" value="Flg_bbr_C"/>
    <property type="match status" value="1"/>
</dbReference>
<dbReference type="Proteomes" id="UP000028181">
    <property type="component" value="Chromosome I"/>
</dbReference>
<evidence type="ECO:0000259" key="5">
    <source>
        <dbReference type="Pfam" id="PF06429"/>
    </source>
</evidence>
<dbReference type="Pfam" id="PF00460">
    <property type="entry name" value="Flg_bb_rod"/>
    <property type="match status" value="1"/>
</dbReference>
<reference evidence="7" key="1">
    <citation type="journal article" date="2014" name="BMC Genomics">
        <title>Genome sequencing of two Neorhizobium galegae strains reveals a noeT gene responsible for the unusual acetylation of the nodulation factors.</title>
        <authorList>
            <person name="Osterman J."/>
            <person name="Marsh J."/>
            <person name="Laine P.K."/>
            <person name="Zeng Z."/>
            <person name="Alatalo E."/>
            <person name="Sullivan J.T."/>
            <person name="Young J.P."/>
            <person name="Thomas-Oates J."/>
            <person name="Paulin L."/>
            <person name="Lindstrom K."/>
        </authorList>
    </citation>
    <scope>NUCLEOTIDE SEQUENCE [LARGE SCALE GENOMIC DNA]</scope>
    <source>
        <strain evidence="7">HAMBI 540</strain>
    </source>
</reference>
<dbReference type="HOGENOM" id="CLU_2384101_0_0_5"/>
<dbReference type="PANTHER" id="PTHR30435:SF19">
    <property type="entry name" value="FLAGELLAR BASAL-BODY ROD PROTEIN FLGG"/>
    <property type="match status" value="1"/>
</dbReference>
<dbReference type="GO" id="GO:0009425">
    <property type="term" value="C:bacterial-type flagellum basal body"/>
    <property type="evidence" value="ECO:0007669"/>
    <property type="project" value="UniProtKB-SubCell"/>
</dbReference>
<dbReference type="PATRIC" id="fig|1028800.3.peg.1933"/>
<proteinExistence type="inferred from homology"/>
<dbReference type="EMBL" id="HG938353">
    <property type="protein sequence ID" value="CDN48087.1"/>
    <property type="molecule type" value="Genomic_DNA"/>
</dbReference>
<dbReference type="AlphaFoldDB" id="A0A068SP62"/>
<keyword evidence="6" id="KW-0282">Flagellum</keyword>